<protein>
    <submittedName>
        <fullName evidence="6">TetR family transcriptional regulator</fullName>
    </submittedName>
</protein>
<accession>A0A2W5MWE7</accession>
<evidence type="ECO:0000256" key="4">
    <source>
        <dbReference type="PROSITE-ProRule" id="PRU00335"/>
    </source>
</evidence>
<dbReference type="Pfam" id="PF00440">
    <property type="entry name" value="TetR_N"/>
    <property type="match status" value="1"/>
</dbReference>
<keyword evidence="2 4" id="KW-0238">DNA-binding</keyword>
<dbReference type="PANTHER" id="PTHR47506">
    <property type="entry name" value="TRANSCRIPTIONAL REGULATORY PROTEIN"/>
    <property type="match status" value="1"/>
</dbReference>
<dbReference type="GO" id="GO:0003677">
    <property type="term" value="F:DNA binding"/>
    <property type="evidence" value="ECO:0007669"/>
    <property type="project" value="UniProtKB-UniRule"/>
</dbReference>
<dbReference type="PANTHER" id="PTHR47506:SF1">
    <property type="entry name" value="HTH-TYPE TRANSCRIPTIONAL REGULATOR YJDC"/>
    <property type="match status" value="1"/>
</dbReference>
<keyword evidence="3" id="KW-0804">Transcription</keyword>
<dbReference type="SUPFAM" id="SSF48498">
    <property type="entry name" value="Tetracyclin repressor-like, C-terminal domain"/>
    <property type="match status" value="1"/>
</dbReference>
<dbReference type="InterPro" id="IPR001647">
    <property type="entry name" value="HTH_TetR"/>
</dbReference>
<dbReference type="PRINTS" id="PR00455">
    <property type="entry name" value="HTHTETR"/>
</dbReference>
<proteinExistence type="predicted"/>
<gene>
    <name evidence="6" type="ORF">DI569_01895</name>
</gene>
<comment type="caution">
    <text evidence="6">The sequence shown here is derived from an EMBL/GenBank/DDBJ whole genome shotgun (WGS) entry which is preliminary data.</text>
</comment>
<dbReference type="InterPro" id="IPR009057">
    <property type="entry name" value="Homeodomain-like_sf"/>
</dbReference>
<evidence type="ECO:0000256" key="2">
    <source>
        <dbReference type="ARBA" id="ARBA00023125"/>
    </source>
</evidence>
<dbReference type="InterPro" id="IPR036271">
    <property type="entry name" value="Tet_transcr_reg_TetR-rel_C_sf"/>
</dbReference>
<reference evidence="6 7" key="1">
    <citation type="submission" date="2017-08" db="EMBL/GenBank/DDBJ databases">
        <title>Infants hospitalized years apart are colonized by the same room-sourced microbial strains.</title>
        <authorList>
            <person name="Brooks B."/>
            <person name="Olm M.R."/>
            <person name="Firek B.A."/>
            <person name="Baker R."/>
            <person name="Thomas B.C."/>
            <person name="Morowitz M.J."/>
            <person name="Banfield J.F."/>
        </authorList>
    </citation>
    <scope>NUCLEOTIDE SEQUENCE [LARGE SCALE GENOMIC DNA]</scope>
    <source>
        <strain evidence="6">S2_005_003_R2_47</strain>
    </source>
</reference>
<dbReference type="PROSITE" id="PS50977">
    <property type="entry name" value="HTH_TETR_2"/>
    <property type="match status" value="1"/>
</dbReference>
<sequence>MEQTLAPAPKGRPREFCVDQALAAALHVFWAKGYDGASMTDLTEAMGITKPSLYAAFGNKEALFHKALDLYEQEKLEYARAALAQPTARQVAEHYLRGAIDVHCGADDPKGCMGLISSLACSPEAESIKADVVRRRASSQGALVERFEQARREGDLPAHIDPEGLTSLLYAVLQGITVQAGAGASRGELERLVDTSLALWPSA</sequence>
<evidence type="ECO:0000313" key="7">
    <source>
        <dbReference type="Proteomes" id="UP000248597"/>
    </source>
</evidence>
<dbReference type="AlphaFoldDB" id="A0A2W5MWE7"/>
<feature type="domain" description="HTH tetR-type" evidence="5">
    <location>
        <begin position="15"/>
        <end position="75"/>
    </location>
</feature>
<dbReference type="SUPFAM" id="SSF46689">
    <property type="entry name" value="Homeodomain-like"/>
    <property type="match status" value="1"/>
</dbReference>
<dbReference type="Gene3D" id="1.10.357.10">
    <property type="entry name" value="Tetracycline Repressor, domain 2"/>
    <property type="match status" value="1"/>
</dbReference>
<dbReference type="PROSITE" id="PS01081">
    <property type="entry name" value="HTH_TETR_1"/>
    <property type="match status" value="1"/>
</dbReference>
<organism evidence="6 7">
    <name type="scientific">Sphingopyxis macrogoltabida</name>
    <name type="common">Sphingomonas macrogoltabidus</name>
    <dbReference type="NCBI Taxonomy" id="33050"/>
    <lineage>
        <taxon>Bacteria</taxon>
        <taxon>Pseudomonadati</taxon>
        <taxon>Pseudomonadota</taxon>
        <taxon>Alphaproteobacteria</taxon>
        <taxon>Sphingomonadales</taxon>
        <taxon>Sphingomonadaceae</taxon>
        <taxon>Sphingopyxis</taxon>
    </lineage>
</organism>
<dbReference type="InterPro" id="IPR023772">
    <property type="entry name" value="DNA-bd_HTH_TetR-type_CS"/>
</dbReference>
<feature type="DNA-binding region" description="H-T-H motif" evidence="4">
    <location>
        <begin position="38"/>
        <end position="57"/>
    </location>
</feature>
<dbReference type="EMBL" id="QFPJ01000003">
    <property type="protein sequence ID" value="PZQ24167.1"/>
    <property type="molecule type" value="Genomic_DNA"/>
</dbReference>
<evidence type="ECO:0000256" key="1">
    <source>
        <dbReference type="ARBA" id="ARBA00023015"/>
    </source>
</evidence>
<dbReference type="Gene3D" id="1.10.10.60">
    <property type="entry name" value="Homeodomain-like"/>
    <property type="match status" value="1"/>
</dbReference>
<evidence type="ECO:0000313" key="6">
    <source>
        <dbReference type="EMBL" id="PZQ24167.1"/>
    </source>
</evidence>
<evidence type="ECO:0000259" key="5">
    <source>
        <dbReference type="PROSITE" id="PS50977"/>
    </source>
</evidence>
<evidence type="ECO:0000256" key="3">
    <source>
        <dbReference type="ARBA" id="ARBA00023163"/>
    </source>
</evidence>
<dbReference type="Proteomes" id="UP000248597">
    <property type="component" value="Unassembled WGS sequence"/>
</dbReference>
<keyword evidence="1" id="KW-0805">Transcription regulation</keyword>
<name>A0A2W5MWE7_SPHMC</name>